<dbReference type="InterPro" id="IPR010287">
    <property type="entry name" value="DUF892_YciF-like"/>
</dbReference>
<dbReference type="RefSeq" id="WP_146513973.1">
    <property type="nucleotide sequence ID" value="NZ_SJPI01000001.1"/>
</dbReference>
<dbReference type="AlphaFoldDB" id="A0A5C5WSS6"/>
<gene>
    <name evidence="2" type="ORF">Pla22_14590</name>
</gene>
<dbReference type="Pfam" id="PF05974">
    <property type="entry name" value="DUF892"/>
    <property type="match status" value="1"/>
</dbReference>
<dbReference type="CDD" id="cd07909">
    <property type="entry name" value="YciF"/>
    <property type="match status" value="1"/>
</dbReference>
<dbReference type="Gene3D" id="1.20.1260.10">
    <property type="match status" value="1"/>
</dbReference>
<dbReference type="InterPro" id="IPR012347">
    <property type="entry name" value="Ferritin-like"/>
</dbReference>
<evidence type="ECO:0000256" key="1">
    <source>
        <dbReference type="SAM" id="Coils"/>
    </source>
</evidence>
<proteinExistence type="predicted"/>
<dbReference type="InterPro" id="IPR047114">
    <property type="entry name" value="YciF"/>
</dbReference>
<dbReference type="Proteomes" id="UP000316598">
    <property type="component" value="Unassembled WGS sequence"/>
</dbReference>
<dbReference type="SUPFAM" id="SSF47240">
    <property type="entry name" value="Ferritin-like"/>
    <property type="match status" value="1"/>
</dbReference>
<comment type="caution">
    <text evidence="2">The sequence shown here is derived from an EMBL/GenBank/DDBJ whole genome shotgun (WGS) entry which is preliminary data.</text>
</comment>
<dbReference type="InterPro" id="IPR009078">
    <property type="entry name" value="Ferritin-like_SF"/>
</dbReference>
<sequence>MSMKTLADAFYDELRDVLSAEKQLVKALPKMIKKASCEKLVAAIESHLAETEAQVERVEKAFEETGKAARAKTCEAMKGLISEAEEMLKEEAEPAVKDAVIIACAQKVEHYEIATYGTLCTWAEALGYDNALKLLKQNIDEEETADKKLSEIAKAINKDALSVG</sequence>
<dbReference type="PANTHER" id="PTHR30565:SF9">
    <property type="entry name" value="PROTEIN YCIF"/>
    <property type="match status" value="1"/>
</dbReference>
<accession>A0A5C5WSS6</accession>
<keyword evidence="1" id="KW-0175">Coiled coil</keyword>
<reference evidence="2 3" key="1">
    <citation type="submission" date="2019-02" db="EMBL/GenBank/DDBJ databases">
        <title>Deep-cultivation of Planctomycetes and their phenomic and genomic characterization uncovers novel biology.</title>
        <authorList>
            <person name="Wiegand S."/>
            <person name="Jogler M."/>
            <person name="Boedeker C."/>
            <person name="Pinto D."/>
            <person name="Vollmers J."/>
            <person name="Rivas-Marin E."/>
            <person name="Kohn T."/>
            <person name="Peeters S.H."/>
            <person name="Heuer A."/>
            <person name="Rast P."/>
            <person name="Oberbeckmann S."/>
            <person name="Bunk B."/>
            <person name="Jeske O."/>
            <person name="Meyerdierks A."/>
            <person name="Storesund J.E."/>
            <person name="Kallscheuer N."/>
            <person name="Luecker S."/>
            <person name="Lage O.M."/>
            <person name="Pohl T."/>
            <person name="Merkel B.J."/>
            <person name="Hornburger P."/>
            <person name="Mueller R.-W."/>
            <person name="Bruemmer F."/>
            <person name="Labrenz M."/>
            <person name="Spormann A.M."/>
            <person name="Op Den Camp H."/>
            <person name="Overmann J."/>
            <person name="Amann R."/>
            <person name="Jetten M.S.M."/>
            <person name="Mascher T."/>
            <person name="Medema M.H."/>
            <person name="Devos D.P."/>
            <person name="Kaster A.-K."/>
            <person name="Ovreas L."/>
            <person name="Rohde M."/>
            <person name="Galperin M.Y."/>
            <person name="Jogler C."/>
        </authorList>
    </citation>
    <scope>NUCLEOTIDE SEQUENCE [LARGE SCALE GENOMIC DNA]</scope>
    <source>
        <strain evidence="2 3">Pla22</strain>
    </source>
</reference>
<dbReference type="EMBL" id="SJPI01000001">
    <property type="protein sequence ID" value="TWT53826.1"/>
    <property type="molecule type" value="Genomic_DNA"/>
</dbReference>
<dbReference type="OrthoDB" id="9795056at2"/>
<evidence type="ECO:0000313" key="3">
    <source>
        <dbReference type="Proteomes" id="UP000316598"/>
    </source>
</evidence>
<protein>
    <submittedName>
        <fullName evidence="2">Uncharacterized protein</fullName>
    </submittedName>
</protein>
<dbReference type="PANTHER" id="PTHR30565">
    <property type="entry name" value="PROTEIN YCIF"/>
    <property type="match status" value="1"/>
</dbReference>
<feature type="coiled-coil region" evidence="1">
    <location>
        <begin position="41"/>
        <end position="68"/>
    </location>
</feature>
<organism evidence="2 3">
    <name type="scientific">Rubripirellula amarantea</name>
    <dbReference type="NCBI Taxonomy" id="2527999"/>
    <lineage>
        <taxon>Bacteria</taxon>
        <taxon>Pseudomonadati</taxon>
        <taxon>Planctomycetota</taxon>
        <taxon>Planctomycetia</taxon>
        <taxon>Pirellulales</taxon>
        <taxon>Pirellulaceae</taxon>
        <taxon>Rubripirellula</taxon>
    </lineage>
</organism>
<evidence type="ECO:0000313" key="2">
    <source>
        <dbReference type="EMBL" id="TWT53826.1"/>
    </source>
</evidence>
<keyword evidence="3" id="KW-1185">Reference proteome</keyword>
<name>A0A5C5WSS6_9BACT</name>